<reference evidence="3" key="1">
    <citation type="submission" date="2015-08" db="EMBL/GenBank/DDBJ databases">
        <authorList>
            <person name="Kim K.M."/>
        </authorList>
    </citation>
    <scope>NUCLEOTIDE SEQUENCE [LARGE SCALE GENOMIC DNA]</scope>
    <source>
        <strain evidence="3">KCTC 23892</strain>
    </source>
</reference>
<organism evidence="2 3">
    <name type="scientific">Kangiella sediminilitoris</name>
    <dbReference type="NCBI Taxonomy" id="1144748"/>
    <lineage>
        <taxon>Bacteria</taxon>
        <taxon>Pseudomonadati</taxon>
        <taxon>Pseudomonadota</taxon>
        <taxon>Gammaproteobacteria</taxon>
        <taxon>Kangiellales</taxon>
        <taxon>Kangiellaceae</taxon>
        <taxon>Kangiella</taxon>
    </lineage>
</organism>
<proteinExistence type="predicted"/>
<evidence type="ECO:0000313" key="2">
    <source>
        <dbReference type="EMBL" id="AOE49692.1"/>
    </source>
</evidence>
<dbReference type="InterPro" id="IPR014262">
    <property type="entry name" value="HAF_rpt"/>
</dbReference>
<keyword evidence="1" id="KW-0732">Signal</keyword>
<dbReference type="EMBL" id="CP012418">
    <property type="protein sequence ID" value="AOE49692.1"/>
    <property type="molecule type" value="Genomic_DNA"/>
</dbReference>
<dbReference type="NCBIfam" id="TIGR02913">
    <property type="entry name" value="HAF_rpt"/>
    <property type="match status" value="1"/>
</dbReference>
<dbReference type="OrthoDB" id="6219137at2"/>
<dbReference type="Proteomes" id="UP000094147">
    <property type="component" value="Chromosome"/>
</dbReference>
<feature type="chain" id="PRO_5008544081" description="Extracellular repeat protein, HAF family" evidence="1">
    <location>
        <begin position="24"/>
        <end position="417"/>
    </location>
</feature>
<evidence type="ECO:0000256" key="1">
    <source>
        <dbReference type="SAM" id="SignalP"/>
    </source>
</evidence>
<sequence precursor="true">MKLLKTKTILTLSLLTVFSNLQAAPYEIVDLGGLDGNASVARDINEAGVSVGYANGPLKDNGFRTFNSHGVQFDESGNIDFGVLTDGTISDAFGINDAMVAVGLSNEISEVEENGVVDTVSSNFAVIFEGGVVTKIPPKDRLNGTTAYAINNNGLILISGDYDVDPEDDTGPVERGFVYDRNNDTYSMAIPISDGANRASALTDINDSNQVIGFSVAIVNDVNTVRSFIASADDLSQLTELPTINNRAIFAQGLNSSGEIVGNTFIDGTRNQFEAFYIDSNAAEPEVNLLGFFEPEFNHSQANDINNNGQVVGRALVSSPTLGEFAAFLYEGGEMKNLNELIACNTGWKLTEATAINDSGQIVGFGSIDGEVRAFRLDPTGGAVEECGTDNSRSGGGSFPYVMVALLALLGIRRKYS</sequence>
<dbReference type="STRING" id="1144748.KS2013_971"/>
<accession>A0A1B3BA47</accession>
<evidence type="ECO:0000313" key="3">
    <source>
        <dbReference type="Proteomes" id="UP000094147"/>
    </source>
</evidence>
<protein>
    <recommendedName>
        <fullName evidence="4">Extracellular repeat protein, HAF family</fullName>
    </recommendedName>
</protein>
<dbReference type="KEGG" id="ksd:KS2013_971"/>
<evidence type="ECO:0008006" key="4">
    <source>
        <dbReference type="Google" id="ProtNLM"/>
    </source>
</evidence>
<dbReference type="InterPro" id="IPR020008">
    <property type="entry name" value="GlyGly_CTERM"/>
</dbReference>
<keyword evidence="3" id="KW-1185">Reference proteome</keyword>
<dbReference type="InterPro" id="IPR022562">
    <property type="entry name" value="DUF3466"/>
</dbReference>
<dbReference type="NCBIfam" id="TIGR03501">
    <property type="entry name" value="GlyGly_CTERM"/>
    <property type="match status" value="1"/>
</dbReference>
<gene>
    <name evidence="2" type="ORF">KS2013_971</name>
</gene>
<dbReference type="Pfam" id="PF11949">
    <property type="entry name" value="DUF3466"/>
    <property type="match status" value="2"/>
</dbReference>
<dbReference type="AlphaFoldDB" id="A0A1B3BA47"/>
<dbReference type="RefSeq" id="WP_068990572.1">
    <property type="nucleotide sequence ID" value="NZ_CP012418.1"/>
</dbReference>
<name>A0A1B3BA47_9GAMM</name>
<feature type="signal peptide" evidence="1">
    <location>
        <begin position="1"/>
        <end position="23"/>
    </location>
</feature>